<accession>A0A5N5SM10</accession>
<organism evidence="1 2">
    <name type="scientific">Armadillidium nasatum</name>
    <dbReference type="NCBI Taxonomy" id="96803"/>
    <lineage>
        <taxon>Eukaryota</taxon>
        <taxon>Metazoa</taxon>
        <taxon>Ecdysozoa</taxon>
        <taxon>Arthropoda</taxon>
        <taxon>Crustacea</taxon>
        <taxon>Multicrustacea</taxon>
        <taxon>Malacostraca</taxon>
        <taxon>Eumalacostraca</taxon>
        <taxon>Peracarida</taxon>
        <taxon>Isopoda</taxon>
        <taxon>Oniscidea</taxon>
        <taxon>Crinocheta</taxon>
        <taxon>Armadillidiidae</taxon>
        <taxon>Armadillidium</taxon>
    </lineage>
</organism>
<dbReference type="AlphaFoldDB" id="A0A5N5SM10"/>
<reference evidence="1 2" key="1">
    <citation type="journal article" date="2019" name="PLoS Biol.">
        <title>Sex chromosomes control vertical transmission of feminizing Wolbachia symbionts in an isopod.</title>
        <authorList>
            <person name="Becking T."/>
            <person name="Chebbi M.A."/>
            <person name="Giraud I."/>
            <person name="Moumen B."/>
            <person name="Laverre T."/>
            <person name="Caubet Y."/>
            <person name="Peccoud J."/>
            <person name="Gilbert C."/>
            <person name="Cordaux R."/>
        </authorList>
    </citation>
    <scope>NUCLEOTIDE SEQUENCE [LARGE SCALE GENOMIC DNA]</scope>
    <source>
        <strain evidence="1">ANa2</strain>
        <tissue evidence="1">Whole body excluding digestive tract and cuticle</tissue>
    </source>
</reference>
<sequence>MARELRKQNKVLSLSSETERARIAIINKINAPEYLAIYNDENKVLMLLKKILVSEGYSMITIKHQMFMLNLYKLTV</sequence>
<name>A0A5N5SM10_9CRUS</name>
<keyword evidence="2" id="KW-1185">Reference proteome</keyword>
<protein>
    <submittedName>
        <fullName evidence="1">Uncharacterized protein</fullName>
    </submittedName>
</protein>
<proteinExistence type="predicted"/>
<evidence type="ECO:0000313" key="2">
    <source>
        <dbReference type="Proteomes" id="UP000326759"/>
    </source>
</evidence>
<dbReference type="Proteomes" id="UP000326759">
    <property type="component" value="Unassembled WGS sequence"/>
</dbReference>
<evidence type="ECO:0000313" key="1">
    <source>
        <dbReference type="EMBL" id="KAB7495073.1"/>
    </source>
</evidence>
<gene>
    <name evidence="1" type="ORF">Anas_14673</name>
</gene>
<dbReference type="EMBL" id="SEYY01023126">
    <property type="protein sequence ID" value="KAB7495073.1"/>
    <property type="molecule type" value="Genomic_DNA"/>
</dbReference>
<comment type="caution">
    <text evidence="1">The sequence shown here is derived from an EMBL/GenBank/DDBJ whole genome shotgun (WGS) entry which is preliminary data.</text>
</comment>